<dbReference type="InterPro" id="IPR023393">
    <property type="entry name" value="START-like_dom_sf"/>
</dbReference>
<evidence type="ECO:0000313" key="2">
    <source>
        <dbReference type="Proteomes" id="UP000431401"/>
    </source>
</evidence>
<reference evidence="1 2" key="1">
    <citation type="submission" date="2019-10" db="EMBL/GenBank/DDBJ databases">
        <title>Nocardia macrotermitis sp. nov. and Nocardia aurantia sp. nov., isolated from the gut of fungus growing-termite Macrotermes natalensis.</title>
        <authorList>
            <person name="Benndorf R."/>
            <person name="Schwitalla J."/>
            <person name="Martin K."/>
            <person name="De Beer W."/>
            <person name="Kaster A.-K."/>
            <person name="Vollmers J."/>
            <person name="Poulsen M."/>
            <person name="Beemelmanns C."/>
        </authorList>
    </citation>
    <scope>NUCLEOTIDE SEQUENCE [LARGE SCALE GENOMIC DNA]</scope>
    <source>
        <strain evidence="1 2">RB56</strain>
    </source>
</reference>
<organism evidence="1 2">
    <name type="scientific">Nocardia aurantia</name>
    <dbReference type="NCBI Taxonomy" id="2585199"/>
    <lineage>
        <taxon>Bacteria</taxon>
        <taxon>Bacillati</taxon>
        <taxon>Actinomycetota</taxon>
        <taxon>Actinomycetes</taxon>
        <taxon>Mycobacteriales</taxon>
        <taxon>Nocardiaceae</taxon>
        <taxon>Nocardia</taxon>
    </lineage>
</organism>
<dbReference type="AlphaFoldDB" id="A0A7K0DWG8"/>
<keyword evidence="2" id="KW-1185">Reference proteome</keyword>
<evidence type="ECO:0000313" key="1">
    <source>
        <dbReference type="EMBL" id="MQY29642.1"/>
    </source>
</evidence>
<dbReference type="OrthoDB" id="4742762at2"/>
<dbReference type="Proteomes" id="UP000431401">
    <property type="component" value="Unassembled WGS sequence"/>
</dbReference>
<sequence>MSKVTLTTILPLPATTACALARTPELFEYVVHPFLTTPNLRFPQHLEPGAEHSARLWWFGAVPSWRHHLRLIELSPTEIRTEERGGPVHTWNHRLTFEPLTATSCRYTDEVEIDDGVRGFGTRVFVHLMFRWRHRRWQALARVLAGGALEIRPVA</sequence>
<dbReference type="PROSITE" id="PS51257">
    <property type="entry name" value="PROKAR_LIPOPROTEIN"/>
    <property type="match status" value="1"/>
</dbReference>
<proteinExistence type="predicted"/>
<protein>
    <recommendedName>
        <fullName evidence="3">SRPBCC family protein</fullName>
    </recommendedName>
</protein>
<dbReference type="EMBL" id="WEGI01000011">
    <property type="protein sequence ID" value="MQY29642.1"/>
    <property type="molecule type" value="Genomic_DNA"/>
</dbReference>
<gene>
    <name evidence="1" type="ORF">NRB56_52330</name>
</gene>
<dbReference type="RefSeq" id="WP_153346597.1">
    <property type="nucleotide sequence ID" value="NZ_WEGI01000011.1"/>
</dbReference>
<evidence type="ECO:0008006" key="3">
    <source>
        <dbReference type="Google" id="ProtNLM"/>
    </source>
</evidence>
<name>A0A7K0DWG8_9NOCA</name>
<accession>A0A7K0DWG8</accession>
<comment type="caution">
    <text evidence="1">The sequence shown here is derived from an EMBL/GenBank/DDBJ whole genome shotgun (WGS) entry which is preliminary data.</text>
</comment>
<dbReference type="Gene3D" id="3.30.530.20">
    <property type="match status" value="1"/>
</dbReference>
<dbReference type="SUPFAM" id="SSF55961">
    <property type="entry name" value="Bet v1-like"/>
    <property type="match status" value="1"/>
</dbReference>